<dbReference type="OrthoDB" id="8495010at2759"/>
<evidence type="ECO:0000313" key="6">
    <source>
        <dbReference type="EMBL" id="GJQ15500.1"/>
    </source>
</evidence>
<dbReference type="SUPFAM" id="SSF143791">
    <property type="entry name" value="DUSP-like"/>
    <property type="match status" value="2"/>
</dbReference>
<dbReference type="Pfam" id="PF06337">
    <property type="entry name" value="DUSP"/>
    <property type="match status" value="1"/>
</dbReference>
<proteinExistence type="inferred from homology"/>
<dbReference type="GO" id="GO:0006508">
    <property type="term" value="P:proteolysis"/>
    <property type="evidence" value="ECO:0007669"/>
    <property type="project" value="UniProtKB-KW"/>
</dbReference>
<comment type="similarity">
    <text evidence="1">Belongs to the peptidase C19 family.</text>
</comment>
<evidence type="ECO:0000256" key="2">
    <source>
        <dbReference type="SAM" id="Coils"/>
    </source>
</evidence>
<dbReference type="GO" id="GO:0016579">
    <property type="term" value="P:protein deubiquitination"/>
    <property type="evidence" value="ECO:0007669"/>
    <property type="project" value="InterPro"/>
</dbReference>
<feature type="region of interest" description="Disordered" evidence="3">
    <location>
        <begin position="1"/>
        <end position="40"/>
    </location>
</feature>
<feature type="domain" description="DUSP" evidence="5">
    <location>
        <begin position="619"/>
        <end position="714"/>
    </location>
</feature>
<feature type="compositionally biased region" description="Polar residues" evidence="3">
    <location>
        <begin position="15"/>
        <end position="40"/>
    </location>
</feature>
<gene>
    <name evidence="6" type="ORF">GpartN1_g7291.t1</name>
</gene>
<comment type="catalytic activity">
    <reaction evidence="1">
        <text>Thiol-dependent hydrolysis of ester, thioester, amide, peptide and isopeptide bonds formed by the C-terminal Gly of ubiquitin (a 76-residue protein attached to proteins as an intracellular targeting signal).</text>
        <dbReference type="EC" id="3.4.19.12"/>
    </reaction>
</comment>
<dbReference type="InterPro" id="IPR035927">
    <property type="entry name" value="DUSP-like_sf"/>
</dbReference>
<evidence type="ECO:0000256" key="1">
    <source>
        <dbReference type="RuleBase" id="RU366025"/>
    </source>
</evidence>
<evidence type="ECO:0000313" key="7">
    <source>
        <dbReference type="Proteomes" id="UP001061958"/>
    </source>
</evidence>
<protein>
    <recommendedName>
        <fullName evidence="1">Ubiquitin carboxyl-terminal hydrolase</fullName>
        <ecNumber evidence="1">3.4.19.12</ecNumber>
    </recommendedName>
</protein>
<keyword evidence="7" id="KW-1185">Reference proteome</keyword>
<evidence type="ECO:0000259" key="5">
    <source>
        <dbReference type="PROSITE" id="PS51283"/>
    </source>
</evidence>
<name>A0A9C7Q3S1_9RHOD</name>
<dbReference type="InterPro" id="IPR001394">
    <property type="entry name" value="Peptidase_C19_UCH"/>
</dbReference>
<reference evidence="6" key="2">
    <citation type="submission" date="2022-01" db="EMBL/GenBank/DDBJ databases">
        <authorList>
            <person name="Hirooka S."/>
            <person name="Miyagishima S.Y."/>
        </authorList>
    </citation>
    <scope>NUCLEOTIDE SEQUENCE</scope>
    <source>
        <strain evidence="6">NBRC 102759</strain>
    </source>
</reference>
<dbReference type="SMART" id="SM00695">
    <property type="entry name" value="DUSP"/>
    <property type="match status" value="2"/>
</dbReference>
<evidence type="ECO:0000256" key="3">
    <source>
        <dbReference type="SAM" id="MobiDB-lite"/>
    </source>
</evidence>
<keyword evidence="2" id="KW-0175">Coiled coil</keyword>
<dbReference type="PROSITE" id="PS00973">
    <property type="entry name" value="USP_2"/>
    <property type="match status" value="1"/>
</dbReference>
<keyword evidence="1" id="KW-0378">Hydrolase</keyword>
<sequence length="720" mass="83001">MVLGTYQRPPKQEKLGNSTIDKSNAMPSSTFSSSEKQQQPTCTSRMGLRGLFNSGNSCYCNAALQACLLHNPAAILYAVECKAFYKDRLKQAFNREDAKAVKHSSTHSLTREAMNLLQKFATTEVAPLYPRELLASVRSNNVEFAGGVQHDSSLFLKYLLECLHESTKQLLPDPRERTEPLECQGDNESDEEEWMTEEEKQACPLWSPPTDYNEREVSFVSEIFRGRLLNEVSCHGCGHVSRRRELFWDLAVEVPYGKHSIHHFQNAATRFRNDQSFDSTDYCASESQRVVPRKRANSSLGISFGNGSNHSNSLNSFGNNQWLGWLLSPFRDTIDLRTILCHFFVPEDIVKSEYKCAKCRKSQQVISRKSSFIELPETLIITLKRFRYEGNRGFKVSTHVQFPLDDLDLGKFLAVDAIYERKNRSTRYYLGGVVCHKGSLFSGHYIAYVKLPVSPSTLSHWYEFDDACVRQISANEVQNASSQAYVLVYYKYPLETAEQVRTKWKLNFPFILSSSLRCILDPNECCLSEHETFQYLVSRLWIWRISSFSHPGPISNAEDLLCPHSNIRNEQLWKEECYRVEESLWKELYSCFGGGPCLLLDHVTIGCDECICRLRQLEQRRKEEKETVEYLSESEDKGIWYLIDAHWFNQWQRFCVGYEVEPPGPITNGRLLRRDGKPLKGLSPLQDYRGVNAAVWNFLQQIYGGYPEIKRYKVDIYDIK</sequence>
<dbReference type="InterPro" id="IPR028889">
    <property type="entry name" value="USP"/>
</dbReference>
<dbReference type="Gene3D" id="3.90.70.10">
    <property type="entry name" value="Cysteine proteinases"/>
    <property type="match status" value="2"/>
</dbReference>
<dbReference type="SUPFAM" id="SSF54001">
    <property type="entry name" value="Cysteine proteinases"/>
    <property type="match status" value="1"/>
</dbReference>
<dbReference type="InterPro" id="IPR006615">
    <property type="entry name" value="Pept_C19_DUSP"/>
</dbReference>
<keyword evidence="1" id="KW-0833">Ubl conjugation pathway</keyword>
<dbReference type="Proteomes" id="UP001061958">
    <property type="component" value="Unassembled WGS sequence"/>
</dbReference>
<dbReference type="PROSITE" id="PS50235">
    <property type="entry name" value="USP_3"/>
    <property type="match status" value="1"/>
</dbReference>
<keyword evidence="1" id="KW-0645">Protease</keyword>
<feature type="coiled-coil region" evidence="2">
    <location>
        <begin position="607"/>
        <end position="634"/>
    </location>
</feature>
<dbReference type="PANTHER" id="PTHR21646:SF86">
    <property type="entry name" value="UBIQUITIN CARBOXYL-TERMINAL HYDROLASE"/>
    <property type="match status" value="1"/>
</dbReference>
<comment type="caution">
    <text evidence="6">The sequence shown here is derived from an EMBL/GenBank/DDBJ whole genome shotgun (WGS) entry which is preliminary data.</text>
</comment>
<dbReference type="InterPro" id="IPR038765">
    <property type="entry name" value="Papain-like_cys_pep_sf"/>
</dbReference>
<dbReference type="EC" id="3.4.19.12" evidence="1"/>
<feature type="domain" description="USP" evidence="4">
    <location>
        <begin position="49"/>
        <end position="492"/>
    </location>
</feature>
<dbReference type="PANTHER" id="PTHR21646">
    <property type="entry name" value="UBIQUITIN CARBOXYL-TERMINAL HYDROLASE"/>
    <property type="match status" value="1"/>
</dbReference>
<organism evidence="6 7">
    <name type="scientific">Galdieria partita</name>
    <dbReference type="NCBI Taxonomy" id="83374"/>
    <lineage>
        <taxon>Eukaryota</taxon>
        <taxon>Rhodophyta</taxon>
        <taxon>Bangiophyceae</taxon>
        <taxon>Galdieriales</taxon>
        <taxon>Galdieriaceae</taxon>
        <taxon>Galdieria</taxon>
    </lineage>
</organism>
<accession>A0A9C7Q3S1</accession>
<dbReference type="AlphaFoldDB" id="A0A9C7Q3S1"/>
<dbReference type="Pfam" id="PF00443">
    <property type="entry name" value="UCH"/>
    <property type="match status" value="1"/>
</dbReference>
<dbReference type="GO" id="GO:0004843">
    <property type="term" value="F:cysteine-type deubiquitinase activity"/>
    <property type="evidence" value="ECO:0007669"/>
    <property type="project" value="UniProtKB-UniRule"/>
</dbReference>
<dbReference type="EMBL" id="BQMJ01000070">
    <property type="protein sequence ID" value="GJQ15500.1"/>
    <property type="molecule type" value="Genomic_DNA"/>
</dbReference>
<dbReference type="PROSITE" id="PS00972">
    <property type="entry name" value="USP_1"/>
    <property type="match status" value="1"/>
</dbReference>
<dbReference type="InterPro" id="IPR050185">
    <property type="entry name" value="Ub_carboxyl-term_hydrolase"/>
</dbReference>
<dbReference type="PROSITE" id="PS51283">
    <property type="entry name" value="DUSP"/>
    <property type="match status" value="1"/>
</dbReference>
<dbReference type="Gene3D" id="3.30.2230.10">
    <property type="entry name" value="DUSP-like"/>
    <property type="match status" value="1"/>
</dbReference>
<dbReference type="InterPro" id="IPR018200">
    <property type="entry name" value="USP_CS"/>
</dbReference>
<keyword evidence="1" id="KW-0788">Thiol protease</keyword>
<evidence type="ECO:0000259" key="4">
    <source>
        <dbReference type="PROSITE" id="PS50235"/>
    </source>
</evidence>
<reference evidence="6" key="1">
    <citation type="journal article" date="2022" name="Proc. Natl. Acad. Sci. U.S.A.">
        <title>Life cycle and functional genomics of the unicellular red alga Galdieria for elucidating algal and plant evolution and industrial use.</title>
        <authorList>
            <person name="Hirooka S."/>
            <person name="Itabashi T."/>
            <person name="Ichinose T.M."/>
            <person name="Onuma R."/>
            <person name="Fujiwara T."/>
            <person name="Yamashita S."/>
            <person name="Jong L.W."/>
            <person name="Tomita R."/>
            <person name="Iwane A.H."/>
            <person name="Miyagishima S.Y."/>
        </authorList>
    </citation>
    <scope>NUCLEOTIDE SEQUENCE</scope>
    <source>
        <strain evidence="6">NBRC 102759</strain>
    </source>
</reference>